<accession>A0AAE3W5Q2</accession>
<keyword evidence="2" id="KW-0812">Transmembrane</keyword>
<organism evidence="3 4">
    <name type="scientific">Catenuloplanes indicus</name>
    <dbReference type="NCBI Taxonomy" id="137267"/>
    <lineage>
        <taxon>Bacteria</taxon>
        <taxon>Bacillati</taxon>
        <taxon>Actinomycetota</taxon>
        <taxon>Actinomycetes</taxon>
        <taxon>Micromonosporales</taxon>
        <taxon>Micromonosporaceae</taxon>
        <taxon>Catenuloplanes</taxon>
    </lineage>
</organism>
<dbReference type="Pfam" id="PF11298">
    <property type="entry name" value="DUF3099"/>
    <property type="match status" value="1"/>
</dbReference>
<feature type="transmembrane region" description="Helical" evidence="2">
    <location>
        <begin position="55"/>
        <end position="77"/>
    </location>
</feature>
<comment type="caution">
    <text evidence="3">The sequence shown here is derived from an EMBL/GenBank/DDBJ whole genome shotgun (WGS) entry which is preliminary data.</text>
</comment>
<keyword evidence="2" id="KW-1133">Transmembrane helix</keyword>
<keyword evidence="4" id="KW-1185">Reference proteome</keyword>
<feature type="transmembrane region" description="Helical" evidence="2">
    <location>
        <begin position="29"/>
        <end position="49"/>
    </location>
</feature>
<dbReference type="EMBL" id="JAUSUZ010000001">
    <property type="protein sequence ID" value="MDQ0369247.1"/>
    <property type="molecule type" value="Genomic_DNA"/>
</dbReference>
<evidence type="ECO:0008006" key="5">
    <source>
        <dbReference type="Google" id="ProtNLM"/>
    </source>
</evidence>
<evidence type="ECO:0000313" key="3">
    <source>
        <dbReference type="EMBL" id="MDQ0369247.1"/>
    </source>
</evidence>
<evidence type="ECO:0000256" key="2">
    <source>
        <dbReference type="SAM" id="Phobius"/>
    </source>
</evidence>
<dbReference type="RefSeq" id="WP_307244339.1">
    <property type="nucleotide sequence ID" value="NZ_JAUSUZ010000001.1"/>
</dbReference>
<evidence type="ECO:0000256" key="1">
    <source>
        <dbReference type="SAM" id="MobiDB-lite"/>
    </source>
</evidence>
<keyword evidence="2" id="KW-0472">Membrane</keyword>
<evidence type="ECO:0000313" key="4">
    <source>
        <dbReference type="Proteomes" id="UP001240236"/>
    </source>
</evidence>
<dbReference type="Proteomes" id="UP001240236">
    <property type="component" value="Unassembled WGS sequence"/>
</dbReference>
<feature type="region of interest" description="Disordered" evidence="1">
    <location>
        <begin position="79"/>
        <end position="114"/>
    </location>
</feature>
<name>A0AAE3W5Q2_9ACTN</name>
<dbReference type="AlphaFoldDB" id="A0AAE3W5Q2"/>
<reference evidence="3 4" key="1">
    <citation type="submission" date="2023-07" db="EMBL/GenBank/DDBJ databases">
        <title>Sequencing the genomes of 1000 actinobacteria strains.</title>
        <authorList>
            <person name="Klenk H.-P."/>
        </authorList>
    </citation>
    <scope>NUCLEOTIDE SEQUENCE [LARGE SCALE GENOMIC DNA]</scope>
    <source>
        <strain evidence="3 4">DSM 44709</strain>
    </source>
</reference>
<dbReference type="InterPro" id="IPR021449">
    <property type="entry name" value="DUF3099"/>
</dbReference>
<protein>
    <recommendedName>
        <fullName evidence="5">DUF3099 domain-containing protein</fullName>
    </recommendedName>
</protein>
<proteinExistence type="predicted"/>
<sequence>MRRQERGPSLITDAPRSPQEEFRSRQIRYVVMMLIRTLCLIAGAVLISLDVPLLWLWLSLCAAGMVILPWLAVILANDGPPKDRHRMRRPTHRIDPGPSALPAQPAAPTIDHEP</sequence>
<gene>
    <name evidence="3" type="ORF">J2S42_005916</name>
</gene>